<keyword evidence="2" id="KW-1185">Reference proteome</keyword>
<protein>
    <recommendedName>
        <fullName evidence="3">Cytochrome P450</fullName>
    </recommendedName>
</protein>
<dbReference type="GO" id="GO:0005506">
    <property type="term" value="F:iron ion binding"/>
    <property type="evidence" value="ECO:0007669"/>
    <property type="project" value="InterPro"/>
</dbReference>
<name>A0A4Q2KXR2_9MICO</name>
<gene>
    <name evidence="1" type="ORF">ESP51_13870</name>
</gene>
<dbReference type="Gene3D" id="1.10.630.10">
    <property type="entry name" value="Cytochrome P450"/>
    <property type="match status" value="1"/>
</dbReference>
<dbReference type="InterPro" id="IPR036396">
    <property type="entry name" value="Cyt_P450_sf"/>
</dbReference>
<dbReference type="Proteomes" id="UP000293865">
    <property type="component" value="Unassembled WGS sequence"/>
</dbReference>
<dbReference type="OrthoDB" id="5006855at2"/>
<dbReference type="GO" id="GO:0020037">
    <property type="term" value="F:heme binding"/>
    <property type="evidence" value="ECO:0007669"/>
    <property type="project" value="InterPro"/>
</dbReference>
<comment type="caution">
    <text evidence="1">The sequence shown here is derived from an EMBL/GenBank/DDBJ whole genome shotgun (WGS) entry which is preliminary data.</text>
</comment>
<dbReference type="RefSeq" id="WP_129521491.1">
    <property type="nucleotide sequence ID" value="NZ_SDPN01000028.1"/>
</dbReference>
<sequence length="295" mass="30913">MTEIIDRADVALILADPRFLVPEADAAASTPFERFRADVSRFSNGATHDARRRRLESMLAGIELAALARTAASLTRSALEAEPASPVATIARHVPVTALGRQLGFRHAESLPPLVAAIADAYASGRATDAAAADAATVRLLDAAPGADASDDALLVQLLVQAHAATGALVERAMQRLAASGPVSPSTHEVLTATLRDDSPVAMTRRVATGQPEHASTPDVEPGALLVLRLDGPDRDAAGDRPPRTLAFGAGHRGCPAPHHALAIAVAIVEELRRAEARARIDRTTHKETIDVDAR</sequence>
<proteinExistence type="predicted"/>
<evidence type="ECO:0000313" key="2">
    <source>
        <dbReference type="Proteomes" id="UP000293865"/>
    </source>
</evidence>
<accession>A0A4Q2KXR2</accession>
<dbReference type="GO" id="GO:0016705">
    <property type="term" value="F:oxidoreductase activity, acting on paired donors, with incorporation or reduction of molecular oxygen"/>
    <property type="evidence" value="ECO:0007669"/>
    <property type="project" value="InterPro"/>
</dbReference>
<reference evidence="1 2" key="1">
    <citation type="submission" date="2019-01" db="EMBL/GenBank/DDBJ databases">
        <title>Agromyces.</title>
        <authorList>
            <person name="Li J."/>
        </authorList>
    </citation>
    <scope>NUCLEOTIDE SEQUENCE [LARGE SCALE GENOMIC DNA]</scope>
    <source>
        <strain evidence="1 2">DSM 15934</strain>
    </source>
</reference>
<dbReference type="AlphaFoldDB" id="A0A4Q2KXR2"/>
<dbReference type="EMBL" id="SDPN01000028">
    <property type="protein sequence ID" value="RXZ68361.1"/>
    <property type="molecule type" value="Genomic_DNA"/>
</dbReference>
<organism evidence="1 2">
    <name type="scientific">Agromyces albus</name>
    <dbReference type="NCBI Taxonomy" id="205332"/>
    <lineage>
        <taxon>Bacteria</taxon>
        <taxon>Bacillati</taxon>
        <taxon>Actinomycetota</taxon>
        <taxon>Actinomycetes</taxon>
        <taxon>Micrococcales</taxon>
        <taxon>Microbacteriaceae</taxon>
        <taxon>Agromyces</taxon>
    </lineage>
</organism>
<dbReference type="SUPFAM" id="SSF48264">
    <property type="entry name" value="Cytochrome P450"/>
    <property type="match status" value="1"/>
</dbReference>
<dbReference type="GO" id="GO:0004497">
    <property type="term" value="F:monooxygenase activity"/>
    <property type="evidence" value="ECO:0007669"/>
    <property type="project" value="InterPro"/>
</dbReference>
<evidence type="ECO:0008006" key="3">
    <source>
        <dbReference type="Google" id="ProtNLM"/>
    </source>
</evidence>
<evidence type="ECO:0000313" key="1">
    <source>
        <dbReference type="EMBL" id="RXZ68361.1"/>
    </source>
</evidence>